<dbReference type="Proteomes" id="UP000034392">
    <property type="component" value="Chromosome"/>
</dbReference>
<dbReference type="GO" id="GO:0016787">
    <property type="term" value="F:hydrolase activity"/>
    <property type="evidence" value="ECO:0007669"/>
    <property type="project" value="UniProtKB-KW"/>
</dbReference>
<feature type="domain" description="Amidohydrolase-related" evidence="1">
    <location>
        <begin position="26"/>
        <end position="347"/>
    </location>
</feature>
<dbReference type="OrthoDB" id="9799024at2"/>
<dbReference type="AlphaFoldDB" id="A0A0F7KTJ7"/>
<gene>
    <name evidence="2" type="ORF">WYH_01853</name>
</gene>
<dbReference type="InterPro" id="IPR032466">
    <property type="entry name" value="Metal_Hydrolase"/>
</dbReference>
<dbReference type="GO" id="GO:0016831">
    <property type="term" value="F:carboxy-lyase activity"/>
    <property type="evidence" value="ECO:0007669"/>
    <property type="project" value="InterPro"/>
</dbReference>
<evidence type="ECO:0000259" key="1">
    <source>
        <dbReference type="Pfam" id="PF04909"/>
    </source>
</evidence>
<proteinExistence type="predicted"/>
<name>A0A0F7KTJ7_9SPHN</name>
<dbReference type="GO" id="GO:0005737">
    <property type="term" value="C:cytoplasm"/>
    <property type="evidence" value="ECO:0007669"/>
    <property type="project" value="TreeGrafter"/>
</dbReference>
<sequence>MSENLFTCGDQKPIPVSARGKHLVVDIHCHLGIPAADAIVQQKFPGPPPGINDFTSERTSEVNRAQFAAIGRTLNTIDTRLADMDRLGIDVQAISPSPGQYFYFTDADTGRAAARAVNDGMAEAVATHPDRLVGMGTVPLQDPQLAIEEMRRCVKDLDLRGIEINSNVNGVDLHSDQFRPFWAAAEELGVLIFLHPLGFTHAQRMTEYYFNNLIGNPLESTLAVGHLIFGGVLDAYPGLKICVAHGGGYIPGYWGRMDHGWRARADCSEHCQHEPSSYLRKLWFDTLVFDKDELESLVRTHGADRLCLGTDYPFDMSEPDPVGFHDRLDEETRAKILGLNAAQLLGLDTGK</sequence>
<dbReference type="STRING" id="1267766.WYH_01853"/>
<keyword evidence="3" id="KW-1185">Reference proteome</keyword>
<dbReference type="Gene3D" id="3.20.20.140">
    <property type="entry name" value="Metal-dependent hydrolases"/>
    <property type="match status" value="1"/>
</dbReference>
<evidence type="ECO:0000313" key="2">
    <source>
        <dbReference type="EMBL" id="AKH42889.1"/>
    </source>
</evidence>
<dbReference type="PATRIC" id="fig|1267766.3.peg.1873"/>
<dbReference type="InterPro" id="IPR032465">
    <property type="entry name" value="ACMSD"/>
</dbReference>
<reference evidence="2" key="1">
    <citation type="submission" date="2015-05" db="EMBL/GenBank/DDBJ databases">
        <title>The complete genome of Altererythrobacter atlanticus strain 26DY36.</title>
        <authorList>
            <person name="Wu Y.-H."/>
            <person name="Cheng H."/>
            <person name="Wu X.-W."/>
        </authorList>
    </citation>
    <scope>NUCLEOTIDE SEQUENCE [LARGE SCALE GENOMIC DNA]</scope>
    <source>
        <strain evidence="2">26DY36</strain>
    </source>
</reference>
<dbReference type="EMBL" id="CP011452">
    <property type="protein sequence ID" value="AKH42889.1"/>
    <property type="molecule type" value="Genomic_DNA"/>
</dbReference>
<protein>
    <submittedName>
        <fullName evidence="2">Amidohydrolase</fullName>
    </submittedName>
</protein>
<dbReference type="PANTHER" id="PTHR21240:SF28">
    <property type="entry name" value="ISO-OROTATE DECARBOXYLASE (EUROFUNG)"/>
    <property type="match status" value="1"/>
</dbReference>
<evidence type="ECO:0000313" key="3">
    <source>
        <dbReference type="Proteomes" id="UP000034392"/>
    </source>
</evidence>
<accession>A0A0F7KTJ7</accession>
<dbReference type="RefSeq" id="WP_046903578.1">
    <property type="nucleotide sequence ID" value="NZ_CP011452.2"/>
</dbReference>
<dbReference type="Pfam" id="PF04909">
    <property type="entry name" value="Amidohydro_2"/>
    <property type="match status" value="1"/>
</dbReference>
<dbReference type="PANTHER" id="PTHR21240">
    <property type="entry name" value="2-AMINO-3-CARBOXYLMUCONATE-6-SEMIALDEHYDE DECARBOXYLASE"/>
    <property type="match status" value="1"/>
</dbReference>
<dbReference type="GO" id="GO:0019748">
    <property type="term" value="P:secondary metabolic process"/>
    <property type="evidence" value="ECO:0007669"/>
    <property type="project" value="TreeGrafter"/>
</dbReference>
<dbReference type="KEGG" id="aay:WYH_01853"/>
<dbReference type="InterPro" id="IPR006680">
    <property type="entry name" value="Amidohydro-rel"/>
</dbReference>
<organism evidence="2 3">
    <name type="scientific">Croceibacterium atlanticum</name>
    <dbReference type="NCBI Taxonomy" id="1267766"/>
    <lineage>
        <taxon>Bacteria</taxon>
        <taxon>Pseudomonadati</taxon>
        <taxon>Pseudomonadota</taxon>
        <taxon>Alphaproteobacteria</taxon>
        <taxon>Sphingomonadales</taxon>
        <taxon>Erythrobacteraceae</taxon>
        <taxon>Croceibacterium</taxon>
    </lineage>
</organism>
<dbReference type="SUPFAM" id="SSF51556">
    <property type="entry name" value="Metallo-dependent hydrolases"/>
    <property type="match status" value="1"/>
</dbReference>